<keyword evidence="9 15" id="KW-0040">ANK repeat</keyword>
<dbReference type="STRING" id="299467.A0A443S7D2"/>
<dbReference type="PROSITE" id="PS00518">
    <property type="entry name" value="ZF_RING_1"/>
    <property type="match status" value="1"/>
</dbReference>
<proteinExistence type="inferred from homology"/>
<evidence type="ECO:0000313" key="17">
    <source>
        <dbReference type="EMBL" id="RWS23456.1"/>
    </source>
</evidence>
<keyword evidence="10" id="KW-0472">Membrane</keyword>
<sequence>MENKTKRLQNCASSGNIVEVKRLIEQKVDVNARDGYGNTVIHHAIKGNQVPILQLLFISGVDINAVNDDGCTALHLAVKSGREKCVTALLNRNAQVNLVNKDGLTELMVAMKIDDHIDKGHRNRTIEHLLNFPRINVRELSYDRQKHTALHIASQCGNLFAVNRLLEKDPALYNIRNAFGNLAIHNAAAYGYPKIIEELRRIFPKLDLNVKGFNSRTPLQMAVMSHQFLTIELLIELNADCNIGDEEGNTALHTAVNIFNCCCSKGLSDTNNCQKEVDHGLKIKKIKHSLSATVHNKCYSLALVAFLIDEGNGNIYVENNAGDTPLDLVAHEKLISNLLKSIHYQKLERHASQENHDFEAVESSDIQAVSLEDLEKQLNDFTPDDVIITEVEVTPPSCSTACGQKIMILESKIENLERTIKKMSDEFEAMKMCFASNNQQEYNQCGLCTKSATYSLLCGHKLCDDCYDTNSSNCITCNGNVTECS</sequence>
<evidence type="ECO:0000256" key="14">
    <source>
        <dbReference type="ARBA" id="ARBA00049811"/>
    </source>
</evidence>
<keyword evidence="8" id="KW-0638">Presynaptic neurotoxin</keyword>
<evidence type="ECO:0000256" key="13">
    <source>
        <dbReference type="ARBA" id="ARBA00049715"/>
    </source>
</evidence>
<dbReference type="Pfam" id="PF00023">
    <property type="entry name" value="Ank"/>
    <property type="match status" value="1"/>
</dbReference>
<evidence type="ECO:0000256" key="5">
    <source>
        <dbReference type="ARBA" id="ARBA00022737"/>
    </source>
</evidence>
<keyword evidence="8" id="KW-0528">Neurotoxin</keyword>
<evidence type="ECO:0000256" key="16">
    <source>
        <dbReference type="SAM" id="Coils"/>
    </source>
</evidence>
<feature type="repeat" description="ANK" evidence="15">
    <location>
        <begin position="214"/>
        <end position="246"/>
    </location>
</feature>
<evidence type="ECO:0000256" key="10">
    <source>
        <dbReference type="ARBA" id="ARBA00023136"/>
    </source>
</evidence>
<dbReference type="GO" id="GO:0044218">
    <property type="term" value="C:other organism cell membrane"/>
    <property type="evidence" value="ECO:0007669"/>
    <property type="project" value="UniProtKB-KW"/>
</dbReference>
<keyword evidence="3" id="KW-1052">Target cell membrane</keyword>
<evidence type="ECO:0000256" key="4">
    <source>
        <dbReference type="ARBA" id="ARBA00022723"/>
    </source>
</evidence>
<organism evidence="17 18">
    <name type="scientific">Leptotrombidium deliense</name>
    <dbReference type="NCBI Taxonomy" id="299467"/>
    <lineage>
        <taxon>Eukaryota</taxon>
        <taxon>Metazoa</taxon>
        <taxon>Ecdysozoa</taxon>
        <taxon>Arthropoda</taxon>
        <taxon>Chelicerata</taxon>
        <taxon>Arachnida</taxon>
        <taxon>Acari</taxon>
        <taxon>Acariformes</taxon>
        <taxon>Trombidiformes</taxon>
        <taxon>Prostigmata</taxon>
        <taxon>Anystina</taxon>
        <taxon>Parasitengona</taxon>
        <taxon>Trombiculoidea</taxon>
        <taxon>Trombiculidae</taxon>
        <taxon>Leptotrombidium</taxon>
    </lineage>
</organism>
<comment type="subcellular location">
    <subcellularLocation>
        <location evidence="1">Target cell membrane</location>
    </subcellularLocation>
</comment>
<dbReference type="EMBL" id="NCKV01006416">
    <property type="protein sequence ID" value="RWS23456.1"/>
    <property type="molecule type" value="Genomic_DNA"/>
</dbReference>
<dbReference type="PROSITE" id="PS50088">
    <property type="entry name" value="ANK_REPEAT"/>
    <property type="match status" value="3"/>
</dbReference>
<dbReference type="VEuPathDB" id="VectorBase:LDEU008584"/>
<name>A0A443S7D2_9ACAR</name>
<evidence type="ECO:0000256" key="9">
    <source>
        <dbReference type="ARBA" id="ARBA00023043"/>
    </source>
</evidence>
<evidence type="ECO:0000256" key="2">
    <source>
        <dbReference type="ARBA" id="ARBA00022483"/>
    </source>
</evidence>
<evidence type="ECO:0000313" key="18">
    <source>
        <dbReference type="Proteomes" id="UP000288716"/>
    </source>
</evidence>
<feature type="repeat" description="ANK" evidence="15">
    <location>
        <begin position="36"/>
        <end position="68"/>
    </location>
</feature>
<comment type="caution">
    <text evidence="17">The sequence shown here is derived from an EMBL/GenBank/DDBJ whole genome shotgun (WGS) entry which is preliminary data.</text>
</comment>
<evidence type="ECO:0000256" key="3">
    <source>
        <dbReference type="ARBA" id="ARBA00022537"/>
    </source>
</evidence>
<dbReference type="InterPro" id="IPR036770">
    <property type="entry name" value="Ankyrin_rpt-contain_sf"/>
</dbReference>
<evidence type="ECO:0000256" key="12">
    <source>
        <dbReference type="ARBA" id="ARBA00049657"/>
    </source>
</evidence>
<feature type="coiled-coil region" evidence="16">
    <location>
        <begin position="406"/>
        <end position="433"/>
    </location>
</feature>
<evidence type="ECO:0000256" key="1">
    <source>
        <dbReference type="ARBA" id="ARBA00004175"/>
    </source>
</evidence>
<keyword evidence="7" id="KW-0862">Zinc</keyword>
<keyword evidence="4" id="KW-0479">Metal-binding</keyword>
<keyword evidence="18" id="KW-1185">Reference proteome</keyword>
<dbReference type="Pfam" id="PF12796">
    <property type="entry name" value="Ank_2"/>
    <property type="match status" value="1"/>
</dbReference>
<dbReference type="InterPro" id="IPR017907">
    <property type="entry name" value="Znf_RING_CS"/>
</dbReference>
<dbReference type="PROSITE" id="PS50297">
    <property type="entry name" value="ANK_REP_REGION"/>
    <property type="match status" value="3"/>
</dbReference>
<dbReference type="AlphaFoldDB" id="A0A443S7D2"/>
<comment type="similarity">
    <text evidence="12">Belongs to the cationic peptide 01 (latrotoxin) family. 03 (alpha-latrotoxin) subfamily.</text>
</comment>
<dbReference type="Pfam" id="PF13857">
    <property type="entry name" value="Ank_5"/>
    <property type="match status" value="1"/>
</dbReference>
<keyword evidence="5" id="KW-0677">Repeat</keyword>
<evidence type="ECO:0000256" key="8">
    <source>
        <dbReference type="ARBA" id="ARBA00023028"/>
    </source>
</evidence>
<evidence type="ECO:0000256" key="7">
    <source>
        <dbReference type="ARBA" id="ARBA00022833"/>
    </source>
</evidence>
<dbReference type="OrthoDB" id="6437424at2759"/>
<dbReference type="GO" id="GO:0006887">
    <property type="term" value="P:exocytosis"/>
    <property type="evidence" value="ECO:0007669"/>
    <property type="project" value="UniProtKB-KW"/>
</dbReference>
<keyword evidence="11" id="KW-1053">Target membrane</keyword>
<evidence type="ECO:0000256" key="15">
    <source>
        <dbReference type="PROSITE-ProRule" id="PRU00023"/>
    </source>
</evidence>
<dbReference type="GO" id="GO:0044231">
    <property type="term" value="C:host cell presynaptic membrane"/>
    <property type="evidence" value="ECO:0007669"/>
    <property type="project" value="UniProtKB-KW"/>
</dbReference>
<accession>A0A443S7D2</accession>
<dbReference type="SMART" id="SM00248">
    <property type="entry name" value="ANK"/>
    <property type="match status" value="8"/>
</dbReference>
<dbReference type="SUPFAM" id="SSF48403">
    <property type="entry name" value="Ankyrin repeat"/>
    <property type="match status" value="1"/>
</dbReference>
<dbReference type="InterPro" id="IPR002110">
    <property type="entry name" value="Ankyrin_rpt"/>
</dbReference>
<comment type="subunit">
    <text evidence="13">Homotetramer in membranes.</text>
</comment>
<keyword evidence="2" id="KW-0268">Exocytosis</keyword>
<keyword evidence="6" id="KW-0863">Zinc-finger</keyword>
<reference evidence="17 18" key="1">
    <citation type="journal article" date="2018" name="Gigascience">
        <title>Genomes of trombidid mites reveal novel predicted allergens and laterally-transferred genes associated with secondary metabolism.</title>
        <authorList>
            <person name="Dong X."/>
            <person name="Chaisiri K."/>
            <person name="Xia D."/>
            <person name="Armstrong S.D."/>
            <person name="Fang Y."/>
            <person name="Donnelly M.J."/>
            <person name="Kadowaki T."/>
            <person name="McGarry J.W."/>
            <person name="Darby A.C."/>
            <person name="Makepeace B.L."/>
        </authorList>
    </citation>
    <scope>NUCLEOTIDE SEQUENCE [LARGE SCALE GENOMIC DNA]</scope>
    <source>
        <strain evidence="17">UoL-UT</strain>
    </source>
</reference>
<dbReference type="PANTHER" id="PTHR24198:SF165">
    <property type="entry name" value="ANKYRIN REPEAT-CONTAINING PROTEIN-RELATED"/>
    <property type="match status" value="1"/>
</dbReference>
<dbReference type="PANTHER" id="PTHR24198">
    <property type="entry name" value="ANKYRIN REPEAT AND PROTEIN KINASE DOMAIN-CONTAINING PROTEIN"/>
    <property type="match status" value="1"/>
</dbReference>
<dbReference type="Gene3D" id="1.25.40.20">
    <property type="entry name" value="Ankyrin repeat-containing domain"/>
    <property type="match status" value="2"/>
</dbReference>
<keyword evidence="16" id="KW-0175">Coiled coil</keyword>
<evidence type="ECO:0000256" key="11">
    <source>
        <dbReference type="ARBA" id="ARBA00023298"/>
    </source>
</evidence>
<protein>
    <recommendedName>
        <fullName evidence="14">Alpha-latrotoxin</fullName>
    </recommendedName>
</protein>
<feature type="repeat" description="ANK" evidence="15">
    <location>
        <begin position="69"/>
        <end position="101"/>
    </location>
</feature>
<evidence type="ECO:0000256" key="6">
    <source>
        <dbReference type="ARBA" id="ARBA00022771"/>
    </source>
</evidence>
<keyword evidence="8" id="KW-0800">Toxin</keyword>
<gene>
    <name evidence="17" type="ORF">B4U80_09381</name>
</gene>
<dbReference type="GO" id="GO:0008270">
    <property type="term" value="F:zinc ion binding"/>
    <property type="evidence" value="ECO:0007669"/>
    <property type="project" value="UniProtKB-KW"/>
</dbReference>
<dbReference type="Proteomes" id="UP000288716">
    <property type="component" value="Unassembled WGS sequence"/>
</dbReference>